<evidence type="ECO:0000313" key="2">
    <source>
        <dbReference type="EMBL" id="NHN34880.1"/>
    </source>
</evidence>
<proteinExistence type="predicted"/>
<keyword evidence="3" id="KW-1185">Reference proteome</keyword>
<dbReference type="NCBIfam" id="NF033573">
    <property type="entry name" value="transpos_IS200"/>
    <property type="match status" value="1"/>
</dbReference>
<dbReference type="SMART" id="SM01321">
    <property type="entry name" value="Y1_Tnp"/>
    <property type="match status" value="1"/>
</dbReference>
<organism evidence="2 3">
    <name type="scientific">Paenibacillus agricola</name>
    <dbReference type="NCBI Taxonomy" id="2716264"/>
    <lineage>
        <taxon>Bacteria</taxon>
        <taxon>Bacillati</taxon>
        <taxon>Bacillota</taxon>
        <taxon>Bacilli</taxon>
        <taxon>Bacillales</taxon>
        <taxon>Paenibacillaceae</taxon>
        <taxon>Paenibacillus</taxon>
    </lineage>
</organism>
<dbReference type="PANTHER" id="PTHR33360:SF2">
    <property type="entry name" value="TRANSPOSASE FOR INSERTION SEQUENCE ELEMENT IS200"/>
    <property type="match status" value="1"/>
</dbReference>
<accession>A0ABX0JEC4</accession>
<reference evidence="2" key="1">
    <citation type="submission" date="2020-03" db="EMBL/GenBank/DDBJ databases">
        <title>Draft sequencing of Paenibacilllus sp. S3N08.</title>
        <authorList>
            <person name="Kim D.-U."/>
        </authorList>
    </citation>
    <scope>NUCLEOTIDE SEQUENCE</scope>
    <source>
        <strain evidence="2">S3N08</strain>
    </source>
</reference>
<dbReference type="Proteomes" id="UP001165962">
    <property type="component" value="Unassembled WGS sequence"/>
</dbReference>
<dbReference type="EMBL" id="JAAOIW010000023">
    <property type="protein sequence ID" value="NHN34880.1"/>
    <property type="molecule type" value="Genomic_DNA"/>
</dbReference>
<dbReference type="PANTHER" id="PTHR33360">
    <property type="entry name" value="TRANSPOSASE FOR INSERTION SEQUENCE ELEMENT IS200"/>
    <property type="match status" value="1"/>
</dbReference>
<comment type="caution">
    <text evidence="2">The sequence shown here is derived from an EMBL/GenBank/DDBJ whole genome shotgun (WGS) entry which is preliminary data.</text>
</comment>
<sequence length="138" mass="16429">MKHPKKIFKPISIKVNHNNQYRVVFCTFRNLPIFKGQIAEDVKKWIYEIIEEYGGKIIDWGIEPHLVRMIIRTNPAYEIHQLIKTIKTITAEKIREVSKVEIPTLENHSPWTNAYYVRSLGFSDENEERSFIEDQKKK</sequence>
<dbReference type="SUPFAM" id="SSF143422">
    <property type="entry name" value="Transposase IS200-like"/>
    <property type="match status" value="1"/>
</dbReference>
<protein>
    <submittedName>
        <fullName evidence="2">IS200/IS605 family transposase</fullName>
    </submittedName>
</protein>
<evidence type="ECO:0000313" key="3">
    <source>
        <dbReference type="Proteomes" id="UP001165962"/>
    </source>
</evidence>
<dbReference type="InterPro" id="IPR002686">
    <property type="entry name" value="Transposase_17"/>
</dbReference>
<feature type="domain" description="Transposase IS200-like" evidence="1">
    <location>
        <begin position="16"/>
        <end position="135"/>
    </location>
</feature>
<dbReference type="Gene3D" id="3.30.70.1290">
    <property type="entry name" value="Transposase IS200-like"/>
    <property type="match status" value="1"/>
</dbReference>
<dbReference type="InterPro" id="IPR036515">
    <property type="entry name" value="Transposase_17_sf"/>
</dbReference>
<name>A0ABX0JEC4_9BACL</name>
<dbReference type="Pfam" id="PF01797">
    <property type="entry name" value="Y1_Tnp"/>
    <property type="match status" value="1"/>
</dbReference>
<dbReference type="RefSeq" id="WP_166156667.1">
    <property type="nucleotide sequence ID" value="NZ_JAAOIW010000023.1"/>
</dbReference>
<gene>
    <name evidence="2" type="primary">tnpA</name>
    <name evidence="2" type="ORF">G9U52_34625</name>
</gene>
<evidence type="ECO:0000259" key="1">
    <source>
        <dbReference type="SMART" id="SM01321"/>
    </source>
</evidence>